<dbReference type="GeneID" id="2678540"/>
<protein>
    <submittedName>
        <fullName evidence="2">Uncharacterized protein</fullName>
    </submittedName>
</protein>
<reference evidence="2 3" key="1">
    <citation type="journal article" date="2005" name="Nature">
        <title>The genome sequence of the rice blast fungus Magnaporthe grisea.</title>
        <authorList>
            <person name="Dean R.A."/>
            <person name="Talbot N.J."/>
            <person name="Ebbole D.J."/>
            <person name="Farman M.L."/>
            <person name="Mitchell T.K."/>
            <person name="Orbach M.J."/>
            <person name="Thon M."/>
            <person name="Kulkarni R."/>
            <person name="Xu J.R."/>
            <person name="Pan H."/>
            <person name="Read N.D."/>
            <person name="Lee Y.H."/>
            <person name="Carbone I."/>
            <person name="Brown D."/>
            <person name="Oh Y.Y."/>
            <person name="Donofrio N."/>
            <person name="Jeong J.S."/>
            <person name="Soanes D.M."/>
            <person name="Djonovic S."/>
            <person name="Kolomiets E."/>
            <person name="Rehmeyer C."/>
            <person name="Li W."/>
            <person name="Harding M."/>
            <person name="Kim S."/>
            <person name="Lebrun M.H."/>
            <person name="Bohnert H."/>
            <person name="Coughlan S."/>
            <person name="Butler J."/>
            <person name="Calvo S."/>
            <person name="Ma L.J."/>
            <person name="Nicol R."/>
            <person name="Purcell S."/>
            <person name="Nusbaum C."/>
            <person name="Galagan J.E."/>
            <person name="Birren B.W."/>
        </authorList>
    </citation>
    <scope>NUCLEOTIDE SEQUENCE [LARGE SCALE GENOMIC DNA]</scope>
    <source>
        <strain evidence="3">70-15 / ATCC MYA-4617 / FGSC 8958</strain>
    </source>
</reference>
<dbReference type="EMBL" id="CM001232">
    <property type="protein sequence ID" value="EHA56001.1"/>
    <property type="molecule type" value="Genomic_DNA"/>
</dbReference>
<sequence length="181" mass="18948">MCQYHTFIIFPIGARSCGHMLNLSHVPMEERLKYLSRPALRSVECSAPTAAAGAGEIAEHDVDLHDDRVDGHDGAEVDPAGRRRRLSGLRAEREGAGRGGCRVGRHDGGSGAGRGDADPGLGAQGPDGDSGRVRGGGWWVEVGSDQEREGPGLDQVAEDLGGEVAREPERDEGQGGSCGRG</sequence>
<dbReference type="OrthoDB" id="5216952at2759"/>
<organism evidence="2 3">
    <name type="scientific">Pyricularia oryzae (strain 70-15 / ATCC MYA-4617 / FGSC 8958)</name>
    <name type="common">Rice blast fungus</name>
    <name type="synonym">Magnaporthe oryzae</name>
    <dbReference type="NCBI Taxonomy" id="242507"/>
    <lineage>
        <taxon>Eukaryota</taxon>
        <taxon>Fungi</taxon>
        <taxon>Dikarya</taxon>
        <taxon>Ascomycota</taxon>
        <taxon>Pezizomycotina</taxon>
        <taxon>Sordariomycetes</taxon>
        <taxon>Sordariomycetidae</taxon>
        <taxon>Magnaporthales</taxon>
        <taxon>Pyriculariaceae</taxon>
        <taxon>Pyricularia</taxon>
    </lineage>
</organism>
<evidence type="ECO:0000256" key="1">
    <source>
        <dbReference type="SAM" id="MobiDB-lite"/>
    </source>
</evidence>
<dbReference type="InParanoid" id="G4MXA3"/>
<dbReference type="AlphaFoldDB" id="G4MXA3"/>
<gene>
    <name evidence="2" type="ORF">MGG_08277</name>
</gene>
<dbReference type="Proteomes" id="UP000009058">
    <property type="component" value="Chromosome 2"/>
</dbReference>
<dbReference type="HOGENOM" id="CLU_1489293_0_0_1"/>
<dbReference type="KEGG" id="mgr:MGG_08277"/>
<proteinExistence type="predicted"/>
<feature type="region of interest" description="Disordered" evidence="1">
    <location>
        <begin position="66"/>
        <end position="181"/>
    </location>
</feature>
<name>G4MXA3_PYRO7</name>
<dbReference type="VEuPathDB" id="FungiDB:MGG_08277"/>
<feature type="compositionally biased region" description="Basic and acidic residues" evidence="1">
    <location>
        <begin position="164"/>
        <end position="173"/>
    </location>
</feature>
<keyword evidence="3" id="KW-1185">Reference proteome</keyword>
<evidence type="ECO:0000313" key="3">
    <source>
        <dbReference type="Proteomes" id="UP000009058"/>
    </source>
</evidence>
<reference key="2">
    <citation type="submission" date="2011-05" db="EMBL/GenBank/DDBJ databases">
        <title>The Genome Sequence of Magnaporthe oryzae 70-15.</title>
        <authorList>
            <consortium name="The Broad Institute Genome Sequencing Platform"/>
            <person name="Ma L.-J."/>
            <person name="Dead R."/>
            <person name="Young S.K."/>
            <person name="Zeng Q."/>
            <person name="Gargeya S."/>
            <person name="Fitzgerald M."/>
            <person name="Haas B."/>
            <person name="Abouelleil A."/>
            <person name="Alvarado L."/>
            <person name="Arachchi H.M."/>
            <person name="Berlin A."/>
            <person name="Brown A."/>
            <person name="Chapman S.B."/>
            <person name="Chen Z."/>
            <person name="Dunbar C."/>
            <person name="Freedman E."/>
            <person name="Gearin G."/>
            <person name="Gellesch M."/>
            <person name="Goldberg J."/>
            <person name="Griggs A."/>
            <person name="Gujja S."/>
            <person name="Heiman D."/>
            <person name="Howarth C."/>
            <person name="Larson L."/>
            <person name="Lui A."/>
            <person name="MacDonald P.J.P."/>
            <person name="Mehta T."/>
            <person name="Montmayeur A."/>
            <person name="Murphy C."/>
            <person name="Neiman D."/>
            <person name="Pearson M."/>
            <person name="Priest M."/>
            <person name="Roberts A."/>
            <person name="Saif S."/>
            <person name="Shea T."/>
            <person name="Shenoy N."/>
            <person name="Sisk P."/>
            <person name="Stolte C."/>
            <person name="Sykes S."/>
            <person name="Yandava C."/>
            <person name="Wortman J."/>
            <person name="Nusbaum C."/>
            <person name="Birren B."/>
        </authorList>
    </citation>
    <scope>NUCLEOTIDE SEQUENCE</scope>
    <source>
        <strain>70-15</strain>
    </source>
</reference>
<evidence type="ECO:0000313" key="2">
    <source>
        <dbReference type="EMBL" id="EHA56001.1"/>
    </source>
</evidence>
<accession>G4MXA3</accession>
<dbReference type="RefSeq" id="XP_003715808.1">
    <property type="nucleotide sequence ID" value="XM_003715760.1"/>
</dbReference>
<feature type="compositionally biased region" description="Basic and acidic residues" evidence="1">
    <location>
        <begin position="66"/>
        <end position="81"/>
    </location>
</feature>